<dbReference type="AlphaFoldDB" id="A0A428QYK7"/>
<accession>A0A428QYK7</accession>
<comment type="caution">
    <text evidence="2">The sequence shown here is derived from an EMBL/GenBank/DDBJ whole genome shotgun (WGS) entry which is preliminary data.</text>
</comment>
<dbReference type="EMBL" id="NKCL01000447">
    <property type="protein sequence ID" value="RSL70370.1"/>
    <property type="molecule type" value="Genomic_DNA"/>
</dbReference>
<feature type="region of interest" description="Disordered" evidence="1">
    <location>
        <begin position="1"/>
        <end position="28"/>
    </location>
</feature>
<evidence type="ECO:0000313" key="3">
    <source>
        <dbReference type="Proteomes" id="UP000287972"/>
    </source>
</evidence>
<dbReference type="Proteomes" id="UP000287972">
    <property type="component" value="Unassembled WGS sequence"/>
</dbReference>
<proteinExistence type="predicted"/>
<sequence length="74" mass="8415">MARICKTERNENPDENMKGASKTEPEKAIQQLKQAEKCEEAYNQLWKREALCLYVPGSNYDEDPGGKRVSHGDS</sequence>
<evidence type="ECO:0000256" key="1">
    <source>
        <dbReference type="SAM" id="MobiDB-lite"/>
    </source>
</evidence>
<keyword evidence="3" id="KW-1185">Reference proteome</keyword>
<name>A0A428QYK7_9HYPO</name>
<organism evidence="2 3">
    <name type="scientific">Fusarium floridanum</name>
    <dbReference type="NCBI Taxonomy" id="1325733"/>
    <lineage>
        <taxon>Eukaryota</taxon>
        <taxon>Fungi</taxon>
        <taxon>Dikarya</taxon>
        <taxon>Ascomycota</taxon>
        <taxon>Pezizomycotina</taxon>
        <taxon>Sordariomycetes</taxon>
        <taxon>Hypocreomycetidae</taxon>
        <taxon>Hypocreales</taxon>
        <taxon>Nectriaceae</taxon>
        <taxon>Fusarium</taxon>
        <taxon>Fusarium solani species complex</taxon>
    </lineage>
</organism>
<reference evidence="2 3" key="1">
    <citation type="submission" date="2017-06" db="EMBL/GenBank/DDBJ databases">
        <title>Comparative genomic analysis of Ambrosia Fusariam Clade fungi.</title>
        <authorList>
            <person name="Stajich J.E."/>
            <person name="Carrillo J."/>
            <person name="Kijimoto T."/>
            <person name="Eskalen A."/>
            <person name="O'Donnell K."/>
            <person name="Kasson M."/>
        </authorList>
    </citation>
    <scope>NUCLEOTIDE SEQUENCE [LARGE SCALE GENOMIC DNA]</scope>
    <source>
        <strain evidence="2 3">NRRL62606</strain>
    </source>
</reference>
<evidence type="ECO:0000313" key="2">
    <source>
        <dbReference type="EMBL" id="RSL70370.1"/>
    </source>
</evidence>
<feature type="compositionally biased region" description="Basic and acidic residues" evidence="1">
    <location>
        <begin position="1"/>
        <end position="27"/>
    </location>
</feature>
<gene>
    <name evidence="2" type="ORF">CEP51_012210</name>
</gene>
<protein>
    <submittedName>
        <fullName evidence="2">Uncharacterized protein</fullName>
    </submittedName>
</protein>